<evidence type="ECO:0000313" key="3">
    <source>
        <dbReference type="Proteomes" id="UP000507163"/>
    </source>
</evidence>
<proteinExistence type="predicted"/>
<gene>
    <name evidence="2" type="ORF">PCHAJ_000090500</name>
</gene>
<feature type="compositionally biased region" description="Low complexity" evidence="1">
    <location>
        <begin position="278"/>
        <end position="294"/>
    </location>
</feature>
<name>A0A1C6Y8C8_PLACU</name>
<feature type="compositionally biased region" description="Low complexity" evidence="1">
    <location>
        <begin position="336"/>
        <end position="347"/>
    </location>
</feature>
<feature type="compositionally biased region" description="Pro residues" evidence="1">
    <location>
        <begin position="390"/>
        <end position="400"/>
    </location>
</feature>
<dbReference type="Pfam" id="PF06022">
    <property type="entry name" value="Cir_Bir_Yir"/>
    <property type="match status" value="1"/>
</dbReference>
<organism evidence="2 3">
    <name type="scientific">Plasmodium chabaudi chabaudi</name>
    <dbReference type="NCBI Taxonomy" id="31271"/>
    <lineage>
        <taxon>Eukaryota</taxon>
        <taxon>Sar</taxon>
        <taxon>Alveolata</taxon>
        <taxon>Apicomplexa</taxon>
        <taxon>Aconoidasida</taxon>
        <taxon>Haemosporida</taxon>
        <taxon>Plasmodiidae</taxon>
        <taxon>Plasmodium</taxon>
        <taxon>Plasmodium (Vinckeia)</taxon>
    </lineage>
</organism>
<feature type="compositionally biased region" description="Pro residues" evidence="1">
    <location>
        <begin position="348"/>
        <end position="369"/>
    </location>
</feature>
<feature type="compositionally biased region" description="Polar residues" evidence="1">
    <location>
        <begin position="296"/>
        <end position="316"/>
    </location>
</feature>
<feature type="region of interest" description="Disordered" evidence="1">
    <location>
        <begin position="266"/>
        <end position="456"/>
    </location>
</feature>
<dbReference type="Proteomes" id="UP000507163">
    <property type="component" value="Chromosome 6"/>
</dbReference>
<protein>
    <submittedName>
        <fullName evidence="2">CIR protein</fullName>
    </submittedName>
</protein>
<reference evidence="2 3" key="1">
    <citation type="submission" date="2016-08" db="EMBL/GenBank/DDBJ databases">
        <authorList>
            <consortium name="Pathogen Informatics"/>
        </authorList>
    </citation>
    <scope>NUCLEOTIDE SEQUENCE [LARGE SCALE GENOMIC DNA]</scope>
    <source>
        <strain evidence="2 3">AJ</strain>
    </source>
</reference>
<accession>A0A1C6Y8C8</accession>
<evidence type="ECO:0000313" key="2">
    <source>
        <dbReference type="EMBL" id="SCM19547.1"/>
    </source>
</evidence>
<dbReference type="InterPro" id="IPR006477">
    <property type="entry name" value="Yir_bir_cir"/>
</dbReference>
<dbReference type="AlphaFoldDB" id="A0A1C6Y8C8"/>
<feature type="compositionally biased region" description="Pro residues" evidence="1">
    <location>
        <begin position="434"/>
        <end position="456"/>
    </location>
</feature>
<dbReference type="EMBL" id="LT608172">
    <property type="protein sequence ID" value="SCM19547.1"/>
    <property type="molecule type" value="Genomic_DNA"/>
</dbReference>
<evidence type="ECO:0000256" key="1">
    <source>
        <dbReference type="SAM" id="MobiDB-lite"/>
    </source>
</evidence>
<feature type="compositionally biased region" description="Low complexity" evidence="1">
    <location>
        <begin position="415"/>
        <end position="433"/>
    </location>
</feature>
<feature type="non-terminal residue" evidence="2">
    <location>
        <position position="456"/>
    </location>
</feature>
<sequence>MANKACSYLIEADEYFNNGVVDENKFNKNDSLKDRCPYENRSPRPCKNDYERINALAVYLYENLSKTGKNISGTGHHENRHIEFFMMWLSDKLFKIENDYKATLEESYNKHLDKHTGNYKYWRVLNSKKVYKDATIRKMSAMYTLLTYICKLITEYNKHNKNPKNISSSDRDILVKSSSQSVNYYKTIHNSVNGCKPYLHLLDSLKKVYENFRSARIINNKGLDNVTKGLLSKRVEPFKTFGNEDKYFVLDSEVLSFDNEECGKVKTQDEELGKQIASKGSPSKQQGSGNSKKPITGTQTQPSGDSSRGTNDQSGKVPTPGKAGVPSPPQSGGTNPAATKPVATKPAPAKPAPAKPATPKSPGPKPAAPAPKHGLPPAKPGSAQTAPGKPASPPSQPVPTPSGASQKKVQHPHQTKQGQQPQQPQQPQQLQQPQHPPIQPPPVQPPPAQPPPAQPP</sequence>